<evidence type="ECO:0000313" key="9">
    <source>
        <dbReference type="Proteomes" id="UP001189429"/>
    </source>
</evidence>
<dbReference type="PANTHER" id="PTHR10037:SF62">
    <property type="entry name" value="SODIUM CHANNEL PROTEIN 60E"/>
    <property type="match status" value="1"/>
</dbReference>
<proteinExistence type="predicted"/>
<organism evidence="8 9">
    <name type="scientific">Prorocentrum cordatum</name>
    <dbReference type="NCBI Taxonomy" id="2364126"/>
    <lineage>
        <taxon>Eukaryota</taxon>
        <taxon>Sar</taxon>
        <taxon>Alveolata</taxon>
        <taxon>Dinophyceae</taxon>
        <taxon>Prorocentrales</taxon>
        <taxon>Prorocentraceae</taxon>
        <taxon>Prorocentrum</taxon>
    </lineage>
</organism>
<dbReference type="InterPro" id="IPR018247">
    <property type="entry name" value="EF_Hand_1_Ca_BS"/>
</dbReference>
<gene>
    <name evidence="8" type="ORF">PCOR1329_LOCUS10630</name>
</gene>
<dbReference type="EMBL" id="CAUYUJ010003015">
    <property type="protein sequence ID" value="CAK0803483.1"/>
    <property type="molecule type" value="Genomic_DNA"/>
</dbReference>
<evidence type="ECO:0000256" key="2">
    <source>
        <dbReference type="ARBA" id="ARBA00022692"/>
    </source>
</evidence>
<dbReference type="Gene3D" id="1.10.287.70">
    <property type="match status" value="1"/>
</dbReference>
<accession>A0ABN9QIA3</accession>
<comment type="subcellular location">
    <subcellularLocation>
        <location evidence="1">Membrane</location>
        <topology evidence="1">Multi-pass membrane protein</topology>
    </subcellularLocation>
</comment>
<name>A0ABN9QIA3_9DINO</name>
<dbReference type="InterPro" id="IPR043203">
    <property type="entry name" value="VGCC_Ca_Na"/>
</dbReference>
<evidence type="ECO:0000256" key="1">
    <source>
        <dbReference type="ARBA" id="ARBA00004141"/>
    </source>
</evidence>
<feature type="transmembrane region" description="Helical" evidence="6">
    <location>
        <begin position="80"/>
        <end position="101"/>
    </location>
</feature>
<dbReference type="InterPro" id="IPR005821">
    <property type="entry name" value="Ion_trans_dom"/>
</dbReference>
<dbReference type="Gene3D" id="1.20.120.350">
    <property type="entry name" value="Voltage-gated potassium channels. Chain C"/>
    <property type="match status" value="1"/>
</dbReference>
<dbReference type="PROSITE" id="PS50222">
    <property type="entry name" value="EF_HAND_2"/>
    <property type="match status" value="1"/>
</dbReference>
<sequence>MVARSTYFENITLLVIFLNAFWIWIDTDYNTAVTPNDTEFGFVLGENLFCVYFFMEWLIRFMSFKVKRNCFRDSWMVFDSCLVAAMVSETWVMPIMVALFFPATNGTDMGDASILRMMRLLRLTRMARMVRLLRAVPELMTMVRGVVASARSVFLAGILLVALMFVFGIAMRQLSAGSGLGDELFPSVPEAMITLLIDGVFLDEFGFVLRAVGAQSYLTAFVFMCFICLAALTVMNMLIGVVCELVSAVAAREKEERTINMVKEKVSAVMKRVDDDGDGLISKGEFLKMVQEADCVDALTSVGVDVPGLMDIMDMIFLHGDAIQTDSDGEPVLTYDVFIETVYNLRGSNGASVKDVVDLRKFVHQGFGRLEEMVRPFLSALWPTSENGKLELAEDASTDARLRRLEGKVSRILELLESQQMVGTTRTRL</sequence>
<keyword evidence="5 6" id="KW-0472">Membrane</keyword>
<evidence type="ECO:0000256" key="5">
    <source>
        <dbReference type="ARBA" id="ARBA00023136"/>
    </source>
</evidence>
<dbReference type="InterPro" id="IPR011992">
    <property type="entry name" value="EF-hand-dom_pair"/>
</dbReference>
<keyword evidence="4 6" id="KW-1133">Transmembrane helix</keyword>
<dbReference type="Pfam" id="PF00520">
    <property type="entry name" value="Ion_trans"/>
    <property type="match status" value="1"/>
</dbReference>
<dbReference type="Proteomes" id="UP001189429">
    <property type="component" value="Unassembled WGS sequence"/>
</dbReference>
<dbReference type="SUPFAM" id="SSF47473">
    <property type="entry name" value="EF-hand"/>
    <property type="match status" value="1"/>
</dbReference>
<dbReference type="Gene3D" id="1.10.238.10">
    <property type="entry name" value="EF-hand"/>
    <property type="match status" value="1"/>
</dbReference>
<dbReference type="PROSITE" id="PS00018">
    <property type="entry name" value="EF_HAND_1"/>
    <property type="match status" value="1"/>
</dbReference>
<evidence type="ECO:0000256" key="6">
    <source>
        <dbReference type="SAM" id="Phobius"/>
    </source>
</evidence>
<keyword evidence="9" id="KW-1185">Reference proteome</keyword>
<feature type="transmembrane region" description="Helical" evidence="6">
    <location>
        <begin position="40"/>
        <end position="59"/>
    </location>
</feature>
<keyword evidence="3" id="KW-0106">Calcium</keyword>
<comment type="caution">
    <text evidence="8">The sequence shown here is derived from an EMBL/GenBank/DDBJ whole genome shotgun (WGS) entry which is preliminary data.</text>
</comment>
<keyword evidence="2 6" id="KW-0812">Transmembrane</keyword>
<dbReference type="SUPFAM" id="SSF81324">
    <property type="entry name" value="Voltage-gated potassium channels"/>
    <property type="match status" value="1"/>
</dbReference>
<feature type="domain" description="EF-hand" evidence="7">
    <location>
        <begin position="261"/>
        <end position="296"/>
    </location>
</feature>
<feature type="transmembrane region" description="Helical" evidence="6">
    <location>
        <begin position="221"/>
        <end position="242"/>
    </location>
</feature>
<reference evidence="8" key="1">
    <citation type="submission" date="2023-10" db="EMBL/GenBank/DDBJ databases">
        <authorList>
            <person name="Chen Y."/>
            <person name="Shah S."/>
            <person name="Dougan E. K."/>
            <person name="Thang M."/>
            <person name="Chan C."/>
        </authorList>
    </citation>
    <scope>NUCLEOTIDE SEQUENCE [LARGE SCALE GENOMIC DNA]</scope>
</reference>
<protein>
    <recommendedName>
        <fullName evidence="7">EF-hand domain-containing protein</fullName>
    </recommendedName>
</protein>
<dbReference type="InterPro" id="IPR027359">
    <property type="entry name" value="Volt_channel_dom_sf"/>
</dbReference>
<evidence type="ECO:0000256" key="3">
    <source>
        <dbReference type="ARBA" id="ARBA00022837"/>
    </source>
</evidence>
<feature type="transmembrane region" description="Helical" evidence="6">
    <location>
        <begin position="7"/>
        <end position="25"/>
    </location>
</feature>
<dbReference type="PANTHER" id="PTHR10037">
    <property type="entry name" value="VOLTAGE-GATED CATION CHANNEL CALCIUM AND SODIUM"/>
    <property type="match status" value="1"/>
</dbReference>
<evidence type="ECO:0000256" key="4">
    <source>
        <dbReference type="ARBA" id="ARBA00022989"/>
    </source>
</evidence>
<evidence type="ECO:0000259" key="7">
    <source>
        <dbReference type="PROSITE" id="PS50222"/>
    </source>
</evidence>
<feature type="transmembrane region" description="Helical" evidence="6">
    <location>
        <begin position="153"/>
        <end position="171"/>
    </location>
</feature>
<evidence type="ECO:0000313" key="8">
    <source>
        <dbReference type="EMBL" id="CAK0803483.1"/>
    </source>
</evidence>
<dbReference type="InterPro" id="IPR002048">
    <property type="entry name" value="EF_hand_dom"/>
</dbReference>